<name>A0A6G0TP75_APHGL</name>
<comment type="caution">
    <text evidence="1">The sequence shown here is derived from an EMBL/GenBank/DDBJ whole genome shotgun (WGS) entry which is preliminary data.</text>
</comment>
<sequence>MSSLDKSKSSSTIGLSSVIAGTILSSISIARPLECCACSSGWSFPNVSGMTFVQLNVDNLFGRFVVVEQKPGNICPITILKSVSTDLGKFLSARCARSLVGHMNGENAIRAYLSACSIMFMSFCGNRWTMNDRSVVVVDDALPMFWCIGNDDDDNDDVPFPAPLVMAAAELPSGIRYIRNRLFGRSTGSRISPAVPFPAPTLLLVTCTTSSYGN</sequence>
<protein>
    <submittedName>
        <fullName evidence="1">Uncharacterized protein</fullName>
    </submittedName>
</protein>
<evidence type="ECO:0000313" key="1">
    <source>
        <dbReference type="EMBL" id="KAE9536321.1"/>
    </source>
</evidence>
<evidence type="ECO:0000313" key="2">
    <source>
        <dbReference type="Proteomes" id="UP000475862"/>
    </source>
</evidence>
<dbReference type="AlphaFoldDB" id="A0A6G0TP75"/>
<reference evidence="1 2" key="1">
    <citation type="submission" date="2019-08" db="EMBL/GenBank/DDBJ databases">
        <title>The genome of the soybean aphid Biotype 1, its phylome, world population structure and adaptation to the North American continent.</title>
        <authorList>
            <person name="Giordano R."/>
            <person name="Donthu R.K."/>
            <person name="Hernandez A.G."/>
            <person name="Wright C.L."/>
            <person name="Zimin A.V."/>
        </authorList>
    </citation>
    <scope>NUCLEOTIDE SEQUENCE [LARGE SCALE GENOMIC DNA]</scope>
    <source>
        <tissue evidence="1">Whole aphids</tissue>
    </source>
</reference>
<keyword evidence="2" id="KW-1185">Reference proteome</keyword>
<organism evidence="1 2">
    <name type="scientific">Aphis glycines</name>
    <name type="common">Soybean aphid</name>
    <dbReference type="NCBI Taxonomy" id="307491"/>
    <lineage>
        <taxon>Eukaryota</taxon>
        <taxon>Metazoa</taxon>
        <taxon>Ecdysozoa</taxon>
        <taxon>Arthropoda</taxon>
        <taxon>Hexapoda</taxon>
        <taxon>Insecta</taxon>
        <taxon>Pterygota</taxon>
        <taxon>Neoptera</taxon>
        <taxon>Paraneoptera</taxon>
        <taxon>Hemiptera</taxon>
        <taxon>Sternorrhyncha</taxon>
        <taxon>Aphidomorpha</taxon>
        <taxon>Aphidoidea</taxon>
        <taxon>Aphididae</taxon>
        <taxon>Aphidini</taxon>
        <taxon>Aphis</taxon>
        <taxon>Aphis</taxon>
    </lineage>
</organism>
<accession>A0A6G0TP75</accession>
<dbReference type="EMBL" id="VYZN01000023">
    <property type="protein sequence ID" value="KAE9536321.1"/>
    <property type="molecule type" value="Genomic_DNA"/>
</dbReference>
<gene>
    <name evidence="1" type="ORF">AGLY_007110</name>
</gene>
<dbReference type="Proteomes" id="UP000475862">
    <property type="component" value="Unassembled WGS sequence"/>
</dbReference>
<proteinExistence type="predicted"/>